<feature type="region of interest" description="Disordered" evidence="12">
    <location>
        <begin position="44"/>
        <end position="63"/>
    </location>
</feature>
<dbReference type="GO" id="GO:0044284">
    <property type="term" value="C:mitochondrial crista junction"/>
    <property type="evidence" value="ECO:0007669"/>
    <property type="project" value="InterPro"/>
</dbReference>
<organism evidence="13 14">
    <name type="scientific">Kockovaella imperatae</name>
    <dbReference type="NCBI Taxonomy" id="4999"/>
    <lineage>
        <taxon>Eukaryota</taxon>
        <taxon>Fungi</taxon>
        <taxon>Dikarya</taxon>
        <taxon>Basidiomycota</taxon>
        <taxon>Agaricomycotina</taxon>
        <taxon>Tremellomycetes</taxon>
        <taxon>Tremellales</taxon>
        <taxon>Cuniculitremaceae</taxon>
        <taxon>Kockovaella</taxon>
    </lineage>
</organism>
<evidence type="ECO:0000256" key="3">
    <source>
        <dbReference type="ARBA" id="ARBA00009188"/>
    </source>
</evidence>
<dbReference type="GO" id="GO:0061617">
    <property type="term" value="C:MICOS complex"/>
    <property type="evidence" value="ECO:0007669"/>
    <property type="project" value="UniProtKB-UniRule"/>
</dbReference>
<keyword evidence="7 11" id="KW-0496">Mitochondrion</keyword>
<evidence type="ECO:0000256" key="8">
    <source>
        <dbReference type="ARBA" id="ARBA00023136"/>
    </source>
</evidence>
<dbReference type="EMBL" id="NBSH01000019">
    <property type="protein sequence ID" value="ORX33599.1"/>
    <property type="molecule type" value="Genomic_DNA"/>
</dbReference>
<evidence type="ECO:0000256" key="11">
    <source>
        <dbReference type="RuleBase" id="RU363010"/>
    </source>
</evidence>
<evidence type="ECO:0000256" key="4">
    <source>
        <dbReference type="ARBA" id="ARBA00018170"/>
    </source>
</evidence>
<evidence type="ECO:0000256" key="10">
    <source>
        <dbReference type="ARBA" id="ARBA00032985"/>
    </source>
</evidence>
<dbReference type="GO" id="GO:0042407">
    <property type="term" value="P:cristae formation"/>
    <property type="evidence" value="ECO:0007669"/>
    <property type="project" value="InterPro"/>
</dbReference>
<dbReference type="AlphaFoldDB" id="A0A1Y1U6E0"/>
<keyword evidence="11" id="KW-0999">Mitochondrion inner membrane</keyword>
<reference evidence="13 14" key="1">
    <citation type="submission" date="2017-03" db="EMBL/GenBank/DDBJ databases">
        <title>Widespread Adenine N6-methylation of Active Genes in Fungi.</title>
        <authorList>
            <consortium name="DOE Joint Genome Institute"/>
            <person name="Mondo S.J."/>
            <person name="Dannebaum R.O."/>
            <person name="Kuo R.C."/>
            <person name="Louie K.B."/>
            <person name="Bewick A.J."/>
            <person name="Labutti K."/>
            <person name="Haridas S."/>
            <person name="Kuo A."/>
            <person name="Salamov A."/>
            <person name="Ahrendt S.R."/>
            <person name="Lau R."/>
            <person name="Bowen B.P."/>
            <person name="Lipzen A."/>
            <person name="Sullivan W."/>
            <person name="Andreopoulos W.B."/>
            <person name="Clum A."/>
            <person name="Lindquist E."/>
            <person name="Daum C."/>
            <person name="Northen T.R."/>
            <person name="Ramamoorthy G."/>
            <person name="Schmitz R.J."/>
            <person name="Gryganskyi A."/>
            <person name="Culley D."/>
            <person name="Magnuson J."/>
            <person name="James T.Y."/>
            <person name="O'Malley M.A."/>
            <person name="Stajich J.E."/>
            <person name="Spatafora J.W."/>
            <person name="Visel A."/>
            <person name="Grigoriev I.V."/>
        </authorList>
    </citation>
    <scope>NUCLEOTIDE SEQUENCE [LARGE SCALE GENOMIC DNA]</scope>
    <source>
        <strain evidence="13 14">NRRL Y-17943</strain>
    </source>
</reference>
<proteinExistence type="inferred from homology"/>
<dbReference type="Pfam" id="PF17050">
    <property type="entry name" value="AIM5"/>
    <property type="match status" value="1"/>
</dbReference>
<evidence type="ECO:0000256" key="5">
    <source>
        <dbReference type="ARBA" id="ARBA00022692"/>
    </source>
</evidence>
<keyword evidence="14" id="KW-1185">Reference proteome</keyword>
<comment type="caution">
    <text evidence="13">The sequence shown here is derived from an EMBL/GenBank/DDBJ whole genome shotgun (WGS) entry which is preliminary data.</text>
</comment>
<comment type="subcellular location">
    <subcellularLocation>
        <location evidence="2">Membrane</location>
    </subcellularLocation>
    <subcellularLocation>
        <location evidence="11">Mitochondrion inner membrane</location>
        <topology evidence="11">Single-pass membrane protein</topology>
    </subcellularLocation>
</comment>
<comment type="function">
    <text evidence="1 11">Component of the MICOS complex, a large protein complex of the mitochondrial inner membrane that plays crucial roles in the maintenance of crista junctions, inner membrane architecture, and formation of contact sites to the outer membrane.</text>
</comment>
<accession>A0A1Y1U6E0</accession>
<feature type="region of interest" description="Disordered" evidence="12">
    <location>
        <begin position="120"/>
        <end position="145"/>
    </location>
</feature>
<protein>
    <recommendedName>
        <fullName evidence="4 11">MICOS complex subunit MIC12</fullName>
    </recommendedName>
    <alternativeName>
        <fullName evidence="10 11">Altered inheritance of mitochondria protein 5, mitochondrial</fullName>
    </alternativeName>
    <alternativeName>
        <fullName evidence="9 11">Found in mitochondrial proteome protein 51</fullName>
    </alternativeName>
</protein>
<dbReference type="Proteomes" id="UP000193218">
    <property type="component" value="Unassembled WGS sequence"/>
</dbReference>
<evidence type="ECO:0000313" key="13">
    <source>
        <dbReference type="EMBL" id="ORX33599.1"/>
    </source>
</evidence>
<dbReference type="InParanoid" id="A0A1Y1U6E0"/>
<dbReference type="OrthoDB" id="2592132at2759"/>
<evidence type="ECO:0000313" key="14">
    <source>
        <dbReference type="Proteomes" id="UP000193218"/>
    </source>
</evidence>
<gene>
    <name evidence="13" type="ORF">BD324DRAFT_654054</name>
</gene>
<evidence type="ECO:0000256" key="12">
    <source>
        <dbReference type="SAM" id="MobiDB-lite"/>
    </source>
</evidence>
<evidence type="ECO:0000256" key="7">
    <source>
        <dbReference type="ARBA" id="ARBA00023128"/>
    </source>
</evidence>
<keyword evidence="8" id="KW-0472">Membrane</keyword>
<evidence type="ECO:0000256" key="9">
    <source>
        <dbReference type="ARBA" id="ARBA00032159"/>
    </source>
</evidence>
<dbReference type="RefSeq" id="XP_021867918.1">
    <property type="nucleotide sequence ID" value="XM_022018744.1"/>
</dbReference>
<name>A0A1Y1U6E0_9TREE</name>
<keyword evidence="5" id="KW-0812">Transmembrane</keyword>
<evidence type="ECO:0000256" key="1">
    <source>
        <dbReference type="ARBA" id="ARBA00002689"/>
    </source>
</evidence>
<comment type="subunit">
    <text evidence="11">Component of the mitochondrial contact site and cristae organizing system (MICOS) complex.</text>
</comment>
<sequence length="247" mass="26530">MAGYVLGTGSGLLAAAAVYYTLSTSLRQATDSLQNDLHRSTALLSDSFDPQTPPAPSSYVGPSYPYTPRFTDTLRSRWNVAISRAFDGVRETDWAAMGLVVVDETGKVVKRLSTQLQNSETGQAVAKATPTSESVSRAADRVSEKAHRMVDDISSTAQKEASSVSHGLKSLWPKLTGAVQEVEKEAGVVSDEVKKLVHKGELEAQELDRLGAGVVGGNIREESFTGGTGRWVRAKRQVEGHLEGRLV</sequence>
<keyword evidence="6" id="KW-1133">Transmembrane helix</keyword>
<dbReference type="InterPro" id="IPR031463">
    <property type="entry name" value="Mic12"/>
</dbReference>
<comment type="similarity">
    <text evidence="3 11">Belongs to the MICOS complex subunit Mic12 family.</text>
</comment>
<evidence type="ECO:0000256" key="2">
    <source>
        <dbReference type="ARBA" id="ARBA00004370"/>
    </source>
</evidence>
<dbReference type="GeneID" id="33560553"/>
<evidence type="ECO:0000256" key="6">
    <source>
        <dbReference type="ARBA" id="ARBA00022989"/>
    </source>
</evidence>